<dbReference type="EMBL" id="BGPR01268934">
    <property type="protein sequence ID" value="GBM93055.1"/>
    <property type="molecule type" value="Genomic_DNA"/>
</dbReference>
<reference evidence="2 3" key="1">
    <citation type="journal article" date="2019" name="Sci. Rep.">
        <title>Orb-weaving spider Araneus ventricosus genome elucidates the spidroin gene catalogue.</title>
        <authorList>
            <person name="Kono N."/>
            <person name="Nakamura H."/>
            <person name="Ohtoshi R."/>
            <person name="Moran D.A.P."/>
            <person name="Shinohara A."/>
            <person name="Yoshida Y."/>
            <person name="Fujiwara M."/>
            <person name="Mori M."/>
            <person name="Tomita M."/>
            <person name="Arakawa K."/>
        </authorList>
    </citation>
    <scope>NUCLEOTIDE SEQUENCE [LARGE SCALE GENOMIC DNA]</scope>
</reference>
<evidence type="ECO:0000256" key="1">
    <source>
        <dbReference type="SAM" id="MobiDB-lite"/>
    </source>
</evidence>
<name>A0A4Y2JTC9_ARAVE</name>
<evidence type="ECO:0000313" key="3">
    <source>
        <dbReference type="Proteomes" id="UP000499080"/>
    </source>
</evidence>
<feature type="region of interest" description="Disordered" evidence="1">
    <location>
        <begin position="1"/>
        <end position="30"/>
    </location>
</feature>
<protein>
    <submittedName>
        <fullName evidence="2">Uncharacterized protein</fullName>
    </submittedName>
</protein>
<feature type="non-terminal residue" evidence="2">
    <location>
        <position position="30"/>
    </location>
</feature>
<comment type="caution">
    <text evidence="2">The sequence shown here is derived from an EMBL/GenBank/DDBJ whole genome shotgun (WGS) entry which is preliminary data.</text>
</comment>
<gene>
    <name evidence="2" type="ORF">AVEN_168838_1</name>
</gene>
<sequence length="30" mass="3159">MPSSVHAYVARTVERPVSNPADMGSSRGQA</sequence>
<keyword evidence="3" id="KW-1185">Reference proteome</keyword>
<accession>A0A4Y2JTC9</accession>
<dbReference type="Proteomes" id="UP000499080">
    <property type="component" value="Unassembled WGS sequence"/>
</dbReference>
<organism evidence="2 3">
    <name type="scientific">Araneus ventricosus</name>
    <name type="common">Orbweaver spider</name>
    <name type="synonym">Epeira ventricosa</name>
    <dbReference type="NCBI Taxonomy" id="182803"/>
    <lineage>
        <taxon>Eukaryota</taxon>
        <taxon>Metazoa</taxon>
        <taxon>Ecdysozoa</taxon>
        <taxon>Arthropoda</taxon>
        <taxon>Chelicerata</taxon>
        <taxon>Arachnida</taxon>
        <taxon>Araneae</taxon>
        <taxon>Araneomorphae</taxon>
        <taxon>Entelegynae</taxon>
        <taxon>Araneoidea</taxon>
        <taxon>Araneidae</taxon>
        <taxon>Araneus</taxon>
    </lineage>
</organism>
<dbReference type="AlphaFoldDB" id="A0A4Y2JTC9"/>
<proteinExistence type="predicted"/>
<evidence type="ECO:0000313" key="2">
    <source>
        <dbReference type="EMBL" id="GBM93055.1"/>
    </source>
</evidence>